<dbReference type="HOGENOM" id="CLU_1045787_0_0_1"/>
<feature type="coiled-coil region" evidence="1">
    <location>
        <begin position="105"/>
        <end position="132"/>
    </location>
</feature>
<dbReference type="RefSeq" id="XP_013424629.1">
    <property type="nucleotide sequence ID" value="XM_013569175.1"/>
</dbReference>
<keyword evidence="1" id="KW-0175">Coiled coil</keyword>
<name>A0A074WKI8_9PEZI</name>
<dbReference type="EMBL" id="KL584717">
    <property type="protein sequence ID" value="KEQ70352.1"/>
    <property type="molecule type" value="Genomic_DNA"/>
</dbReference>
<accession>A0A074WKI8</accession>
<evidence type="ECO:0000313" key="4">
    <source>
        <dbReference type="Proteomes" id="UP000027730"/>
    </source>
</evidence>
<evidence type="ECO:0000313" key="3">
    <source>
        <dbReference type="EMBL" id="KEQ70352.1"/>
    </source>
</evidence>
<protein>
    <submittedName>
        <fullName evidence="3">Uncharacterized protein</fullName>
    </submittedName>
</protein>
<sequence>MSDHATQPSGAEPRDVHENEDQELTRDFDEMMFYAGNNDECNNDEARYIASQLLMRPNLPLLFRVDAHMVLACGKVDYLHHAQEAVRLAELGREQLGPDQTSEARDDLNNLLDRAQETLRYAEDDSAELKRTKEGLKAGTTRKPQRGVQIVYGSLYYRGDTESDSSEVEIERRTVGKIQRKDEIDSEPDNNVDGEAVQDVIRPDSISADGTKAPQSEVEESTCTKSKGKRKARSVSDDSGMEENAVDGKKHSSSKGRKTDKSAITP</sequence>
<feature type="region of interest" description="Disordered" evidence="2">
    <location>
        <begin position="179"/>
        <end position="266"/>
    </location>
</feature>
<gene>
    <name evidence="3" type="ORF">M436DRAFT_66274</name>
</gene>
<reference evidence="3 4" key="1">
    <citation type="journal article" date="2014" name="BMC Genomics">
        <title>Genome sequencing of four Aureobasidium pullulans varieties: biotechnological potential, stress tolerance, and description of new species.</title>
        <authorList>
            <person name="Gostin Ar C."/>
            <person name="Ohm R.A."/>
            <person name="Kogej T."/>
            <person name="Sonjak S."/>
            <person name="Turk M."/>
            <person name="Zajc J."/>
            <person name="Zalar P."/>
            <person name="Grube M."/>
            <person name="Sun H."/>
            <person name="Han J."/>
            <person name="Sharma A."/>
            <person name="Chiniquy J."/>
            <person name="Ngan C.Y."/>
            <person name="Lipzen A."/>
            <person name="Barry K."/>
            <person name="Grigoriev I.V."/>
            <person name="Gunde-Cimerman N."/>
        </authorList>
    </citation>
    <scope>NUCLEOTIDE SEQUENCE [LARGE SCALE GENOMIC DNA]</scope>
    <source>
        <strain evidence="3 4">CBS 147.97</strain>
    </source>
</reference>
<dbReference type="OrthoDB" id="3931453at2759"/>
<feature type="region of interest" description="Disordered" evidence="2">
    <location>
        <begin position="1"/>
        <end position="20"/>
    </location>
</feature>
<dbReference type="GeneID" id="25414017"/>
<organism evidence="3 4">
    <name type="scientific">Aureobasidium namibiae CBS 147.97</name>
    <dbReference type="NCBI Taxonomy" id="1043004"/>
    <lineage>
        <taxon>Eukaryota</taxon>
        <taxon>Fungi</taxon>
        <taxon>Dikarya</taxon>
        <taxon>Ascomycota</taxon>
        <taxon>Pezizomycotina</taxon>
        <taxon>Dothideomycetes</taxon>
        <taxon>Dothideomycetidae</taxon>
        <taxon>Dothideales</taxon>
        <taxon>Saccotheciaceae</taxon>
        <taxon>Aureobasidium</taxon>
    </lineage>
</organism>
<keyword evidence="4" id="KW-1185">Reference proteome</keyword>
<evidence type="ECO:0000256" key="1">
    <source>
        <dbReference type="SAM" id="Coils"/>
    </source>
</evidence>
<proteinExistence type="predicted"/>
<dbReference type="AlphaFoldDB" id="A0A074WKI8"/>
<evidence type="ECO:0000256" key="2">
    <source>
        <dbReference type="SAM" id="MobiDB-lite"/>
    </source>
</evidence>
<dbReference type="Proteomes" id="UP000027730">
    <property type="component" value="Unassembled WGS sequence"/>
</dbReference>
<feature type="compositionally biased region" description="Basic and acidic residues" evidence="2">
    <location>
        <begin position="257"/>
        <end position="266"/>
    </location>
</feature>